<dbReference type="AlphaFoldDB" id="H6NMA4"/>
<dbReference type="STRING" id="1116391.PM3016_6651"/>
<organism evidence="1 2">
    <name type="scientific">Paenibacillus mucilaginosus 3016</name>
    <dbReference type="NCBI Taxonomy" id="1116391"/>
    <lineage>
        <taxon>Bacteria</taxon>
        <taxon>Bacillati</taxon>
        <taxon>Bacillota</taxon>
        <taxon>Bacilli</taxon>
        <taxon>Bacillales</taxon>
        <taxon>Paenibacillaceae</taxon>
        <taxon>Paenibacillus</taxon>
    </lineage>
</organism>
<dbReference type="EMBL" id="CP003235">
    <property type="protein sequence ID" value="AFC33266.1"/>
    <property type="molecule type" value="Genomic_DNA"/>
</dbReference>
<dbReference type="Proteomes" id="UP000007523">
    <property type="component" value="Chromosome"/>
</dbReference>
<sequence>MRVAPIFTPIACSHASRLALRFFSLGPFLRGFAVNEAILLAERLHRRLPFTSGRPSRTPAASCEESMPRFHPAFSFSFSFPFSFSFSFPFASLLPPTPCSSPHSHSTILLALSCRSSIPHSHSSHIPRFSFHFVPCFLTPSLLPVFSNRAHTRIPTMPPHSSSHPTHFPLHPEPCFTAPSPQSQSPPFSHSHFVLVPRMATPS</sequence>
<evidence type="ECO:0000313" key="2">
    <source>
        <dbReference type="Proteomes" id="UP000007523"/>
    </source>
</evidence>
<evidence type="ECO:0000313" key="1">
    <source>
        <dbReference type="EMBL" id="AFC33266.1"/>
    </source>
</evidence>
<reference evidence="1 2" key="1">
    <citation type="journal article" date="2012" name="J. Bacteriol.">
        <title>Complete Genome Sequence of Paenibacillus mucilaginosus 3016, a Bacterium Functional as Microbial Fertilizer.</title>
        <authorList>
            <person name="Ma M."/>
            <person name="Wang Z."/>
            <person name="Li L."/>
            <person name="Jiang X."/>
            <person name="Guan D."/>
            <person name="Cao F."/>
            <person name="Chen H."/>
            <person name="Wang X."/>
            <person name="Shen D."/>
            <person name="Du B."/>
            <person name="Li J."/>
        </authorList>
    </citation>
    <scope>NUCLEOTIDE SEQUENCE [LARGE SCALE GENOMIC DNA]</scope>
    <source>
        <strain evidence="1 2">3016</strain>
    </source>
</reference>
<keyword evidence="2" id="KW-1185">Reference proteome</keyword>
<dbReference type="KEGG" id="pmq:PM3016_6651"/>
<gene>
    <name evidence="1" type="ORF">PM3016_6651</name>
</gene>
<proteinExistence type="predicted"/>
<dbReference type="HOGENOM" id="CLU_1347820_0_0_9"/>
<protein>
    <submittedName>
        <fullName evidence="1">Uncharacterized protein</fullName>
    </submittedName>
</protein>
<name>H6NMA4_9BACL</name>
<accession>H6NMA4</accession>